<comment type="subunit">
    <text evidence="3 11">Homodimer.</text>
</comment>
<dbReference type="EMBL" id="CP009687">
    <property type="protein sequence ID" value="AKL94810.1"/>
    <property type="molecule type" value="Genomic_DNA"/>
</dbReference>
<dbReference type="NCBIfam" id="NF002360">
    <property type="entry name" value="PRK01322.1"/>
    <property type="match status" value="1"/>
</dbReference>
<evidence type="ECO:0000313" key="13">
    <source>
        <dbReference type="Proteomes" id="UP000035704"/>
    </source>
</evidence>
<evidence type="ECO:0000256" key="2">
    <source>
        <dbReference type="ARBA" id="ARBA00005075"/>
    </source>
</evidence>
<dbReference type="Proteomes" id="UP000035704">
    <property type="component" value="Chromosome"/>
</dbReference>
<keyword evidence="13" id="KW-1185">Reference proteome</keyword>
<dbReference type="InterPro" id="IPR005499">
    <property type="entry name" value="BioW"/>
</dbReference>
<keyword evidence="8 11" id="KW-0067">ATP-binding</keyword>
<evidence type="ECO:0000313" key="12">
    <source>
        <dbReference type="EMBL" id="AKL94810.1"/>
    </source>
</evidence>
<keyword evidence="9 11" id="KW-0460">Magnesium</keyword>
<comment type="function">
    <text evidence="11">Catalyzes the transformation of pimelate into pimeloyl-CoA with concomitant hydrolysis of ATP to AMP.</text>
</comment>
<evidence type="ECO:0000256" key="3">
    <source>
        <dbReference type="ARBA" id="ARBA00011738"/>
    </source>
</evidence>
<organism evidence="12 13">
    <name type="scientific">Clostridium aceticum</name>
    <dbReference type="NCBI Taxonomy" id="84022"/>
    <lineage>
        <taxon>Bacteria</taxon>
        <taxon>Bacillati</taxon>
        <taxon>Bacillota</taxon>
        <taxon>Clostridia</taxon>
        <taxon>Eubacteriales</taxon>
        <taxon>Clostridiaceae</taxon>
        <taxon>Clostridium</taxon>
    </lineage>
</organism>
<keyword evidence="5 11" id="KW-0436">Ligase</keyword>
<dbReference type="Pfam" id="PF03744">
    <property type="entry name" value="BioW"/>
    <property type="match status" value="1"/>
</dbReference>
<dbReference type="PATRIC" id="fig|84022.6.peg.1339"/>
<keyword evidence="6 11" id="KW-0547">Nucleotide-binding</keyword>
<evidence type="ECO:0000256" key="6">
    <source>
        <dbReference type="ARBA" id="ARBA00022741"/>
    </source>
</evidence>
<dbReference type="GO" id="GO:0042410">
    <property type="term" value="F:6-carboxyhexanoate-CoA ligase activity"/>
    <property type="evidence" value="ECO:0007669"/>
    <property type="project" value="UniProtKB-UniRule"/>
</dbReference>
<comment type="similarity">
    <text evidence="11">Belongs to the BioW family.</text>
</comment>
<dbReference type="UniPathway" id="UPA00999">
    <property type="reaction ID" value="UER00351"/>
</dbReference>
<comment type="cofactor">
    <cofactor evidence="1 11">
        <name>Mg(2+)</name>
        <dbReference type="ChEBI" id="CHEBI:18420"/>
    </cofactor>
</comment>
<accession>A0A0G3WAA8</accession>
<dbReference type="STRING" id="84022.CACET_c13450"/>
<evidence type="ECO:0000256" key="4">
    <source>
        <dbReference type="ARBA" id="ARBA00012984"/>
    </source>
</evidence>
<dbReference type="GO" id="GO:0009102">
    <property type="term" value="P:biotin biosynthetic process"/>
    <property type="evidence" value="ECO:0007669"/>
    <property type="project" value="UniProtKB-UniRule"/>
</dbReference>
<dbReference type="KEGG" id="cace:CACET_c13450"/>
<evidence type="ECO:0000256" key="7">
    <source>
        <dbReference type="ARBA" id="ARBA00022756"/>
    </source>
</evidence>
<keyword evidence="7 11" id="KW-0093">Biotin biosynthesis</keyword>
<comment type="catalytic activity">
    <reaction evidence="10 11">
        <text>heptanedioate + ATP + CoA = 6-carboxyhexanoyl-CoA + AMP + diphosphate</text>
        <dbReference type="Rhea" id="RHEA:14781"/>
        <dbReference type="ChEBI" id="CHEBI:30616"/>
        <dbReference type="ChEBI" id="CHEBI:33019"/>
        <dbReference type="ChEBI" id="CHEBI:36165"/>
        <dbReference type="ChEBI" id="CHEBI:57287"/>
        <dbReference type="ChEBI" id="CHEBI:57360"/>
        <dbReference type="ChEBI" id="CHEBI:456215"/>
        <dbReference type="EC" id="6.2.1.14"/>
    </reaction>
</comment>
<evidence type="ECO:0000256" key="5">
    <source>
        <dbReference type="ARBA" id="ARBA00022598"/>
    </source>
</evidence>
<name>A0A0G3WAA8_9CLOT</name>
<evidence type="ECO:0000256" key="1">
    <source>
        <dbReference type="ARBA" id="ARBA00001946"/>
    </source>
</evidence>
<dbReference type="GO" id="GO:0000287">
    <property type="term" value="F:magnesium ion binding"/>
    <property type="evidence" value="ECO:0007669"/>
    <property type="project" value="UniProtKB-UniRule"/>
</dbReference>
<evidence type="ECO:0000256" key="9">
    <source>
        <dbReference type="ARBA" id="ARBA00022842"/>
    </source>
</evidence>
<reference evidence="12 13" key="1">
    <citation type="submission" date="2014-10" db="EMBL/GenBank/DDBJ databases">
        <title>Genome sequence of Clostridium aceticum DSM 1496.</title>
        <authorList>
            <person name="Poehlein A."/>
            <person name="Schiel-Bengelsdorf B."/>
            <person name="Gottschalk G."/>
            <person name="Duerre P."/>
            <person name="Daniel R."/>
        </authorList>
    </citation>
    <scope>NUCLEOTIDE SEQUENCE [LARGE SCALE GENOMIC DNA]</scope>
    <source>
        <strain evidence="12 13">DSM 1496</strain>
    </source>
</reference>
<gene>
    <name evidence="11 12" type="primary">bioW</name>
    <name evidence="12" type="ORF">CACET_c13450</name>
</gene>
<protein>
    <recommendedName>
        <fullName evidence="4 11">6-carboxyhexanoate--CoA ligase</fullName>
        <ecNumber evidence="4 11">6.2.1.14</ecNumber>
    </recommendedName>
    <alternativeName>
        <fullName evidence="11">Pimeloyl-CoA synthase</fullName>
    </alternativeName>
</protein>
<dbReference type="RefSeq" id="WP_044823595.1">
    <property type="nucleotide sequence ID" value="NZ_CP009687.1"/>
</dbReference>
<dbReference type="GO" id="GO:0005524">
    <property type="term" value="F:ATP binding"/>
    <property type="evidence" value="ECO:0007669"/>
    <property type="project" value="UniProtKB-KW"/>
</dbReference>
<dbReference type="NCBIfam" id="TIGR01204">
    <property type="entry name" value="bioW"/>
    <property type="match status" value="1"/>
</dbReference>
<dbReference type="AlphaFoldDB" id="A0A0G3WAA8"/>
<dbReference type="EC" id="6.2.1.14" evidence="4 11"/>
<dbReference type="HAMAP" id="MF_00668">
    <property type="entry name" value="BioW"/>
    <property type="match status" value="1"/>
</dbReference>
<evidence type="ECO:0000256" key="10">
    <source>
        <dbReference type="ARBA" id="ARBA00049553"/>
    </source>
</evidence>
<sequence>MKENLYSVKMRAARKGKHISGGEKIVLEQEVESVVQQLTIRALDHSKGRPDFINITIQNIADETIEYIAPLDITTIMVDDYIQGRECAVKVLQKIGLSYKASQTILNILKTCNPMRGAVLLDIHSLERIEPDKDRGLRATNIDWSFRLKKDLDSVLEKEGLNNSHVKEAVALASKVSNASGIVAELCWSDDPHYVTGYVASQNTGYVRISKLKALGDATGGRIFCFDASKTSIEACIEYLQEKVTLVNKLPAVKGCISYKDFSGET</sequence>
<evidence type="ECO:0000256" key="8">
    <source>
        <dbReference type="ARBA" id="ARBA00022840"/>
    </source>
</evidence>
<comment type="pathway">
    <text evidence="2 11">Metabolic intermediate metabolism; pimeloyl-CoA biosynthesis; pimeloyl-CoA from pimelate: step 1/1.</text>
</comment>
<proteinExistence type="inferred from homology"/>
<dbReference type="OrthoDB" id="9792985at2"/>
<evidence type="ECO:0000256" key="11">
    <source>
        <dbReference type="HAMAP-Rule" id="MF_00668"/>
    </source>
</evidence>